<dbReference type="EMBL" id="BHZE01000023">
    <property type="protein sequence ID" value="GCD78448.1"/>
    <property type="molecule type" value="Genomic_DNA"/>
</dbReference>
<keyword evidence="3 5" id="KW-0689">Ribosomal protein</keyword>
<evidence type="ECO:0000256" key="3">
    <source>
        <dbReference type="ARBA" id="ARBA00022980"/>
    </source>
</evidence>
<evidence type="ECO:0000256" key="1">
    <source>
        <dbReference type="ARBA" id="ARBA00007594"/>
    </source>
</evidence>
<dbReference type="GO" id="GO:0003735">
    <property type="term" value="F:structural constituent of ribosome"/>
    <property type="evidence" value="ECO:0007669"/>
    <property type="project" value="InterPro"/>
</dbReference>
<dbReference type="RefSeq" id="WP_124398505.1">
    <property type="nucleotide sequence ID" value="NZ_BHZE01000023.1"/>
</dbReference>
<dbReference type="Gene3D" id="3.30.1390.20">
    <property type="entry name" value="Ribosomal protein L30, ferredoxin-like fold domain"/>
    <property type="match status" value="1"/>
</dbReference>
<dbReference type="GO" id="GO:0006412">
    <property type="term" value="P:translation"/>
    <property type="evidence" value="ECO:0007669"/>
    <property type="project" value="UniProtKB-UniRule"/>
</dbReference>
<feature type="domain" description="Large ribosomal subunit protein uL30-like ferredoxin-like fold" evidence="6">
    <location>
        <begin position="4"/>
        <end position="54"/>
    </location>
</feature>
<evidence type="ECO:0000313" key="7">
    <source>
        <dbReference type="EMBL" id="GCD78448.1"/>
    </source>
</evidence>
<dbReference type="InterPro" id="IPR005996">
    <property type="entry name" value="Ribosomal_uL30_bac-type"/>
</dbReference>
<comment type="similarity">
    <text evidence="1 5">Belongs to the universal ribosomal protein uL30 family.</text>
</comment>
<dbReference type="PIRSF" id="PIRSF002211">
    <property type="entry name" value="Ribosomal_L30_bac-type"/>
    <property type="match status" value="1"/>
</dbReference>
<gene>
    <name evidence="5 7" type="primary">rpmD</name>
    <name evidence="7" type="ORF">JCM31826_19300</name>
</gene>
<dbReference type="PANTHER" id="PTHR15892:SF2">
    <property type="entry name" value="LARGE RIBOSOMAL SUBUNIT PROTEIN UL30M"/>
    <property type="match status" value="1"/>
</dbReference>
<accession>A0A401XN55</accession>
<dbReference type="HAMAP" id="MF_01371_B">
    <property type="entry name" value="Ribosomal_uL30_B"/>
    <property type="match status" value="1"/>
</dbReference>
<reference evidence="7 8" key="1">
    <citation type="submission" date="2018-11" db="EMBL/GenBank/DDBJ databases">
        <title>Schleiferia aggregans sp. nov., a moderately thermophilic heterotrophic bacterium isolated from microbial mats at a terrestrial hot spring.</title>
        <authorList>
            <person name="Iino T."/>
            <person name="Ohkuma M."/>
            <person name="Haruta S."/>
        </authorList>
    </citation>
    <scope>NUCLEOTIDE SEQUENCE [LARGE SCALE GENOMIC DNA]</scope>
    <source>
        <strain evidence="7 8">LA</strain>
    </source>
</reference>
<dbReference type="Proteomes" id="UP000286715">
    <property type="component" value="Unassembled WGS sequence"/>
</dbReference>
<evidence type="ECO:0000259" key="6">
    <source>
        <dbReference type="Pfam" id="PF00327"/>
    </source>
</evidence>
<dbReference type="CDD" id="cd01658">
    <property type="entry name" value="Ribosomal_L30"/>
    <property type="match status" value="1"/>
</dbReference>
<dbReference type="PANTHER" id="PTHR15892">
    <property type="entry name" value="MITOCHONDRIAL RIBOSOMAL PROTEIN L30"/>
    <property type="match status" value="1"/>
</dbReference>
<dbReference type="NCBIfam" id="TIGR01308">
    <property type="entry name" value="rpmD_bact"/>
    <property type="match status" value="1"/>
</dbReference>
<evidence type="ECO:0000256" key="2">
    <source>
        <dbReference type="ARBA" id="ARBA00011838"/>
    </source>
</evidence>
<evidence type="ECO:0000256" key="4">
    <source>
        <dbReference type="ARBA" id="ARBA00023274"/>
    </source>
</evidence>
<keyword evidence="4 5" id="KW-0687">Ribonucleoprotein</keyword>
<dbReference type="InterPro" id="IPR016082">
    <property type="entry name" value="Ribosomal_uL30_ferredoxin-like"/>
</dbReference>
<evidence type="ECO:0000313" key="8">
    <source>
        <dbReference type="Proteomes" id="UP000286715"/>
    </source>
</evidence>
<comment type="caution">
    <text evidence="7">The sequence shown here is derived from an EMBL/GenBank/DDBJ whole genome shotgun (WGS) entry which is preliminary data.</text>
</comment>
<sequence length="59" mass="6717">MERVRVTKVRSTIKASKNQKLNMKALGLNKINSSNEFDLTPQIAGIIERVKHLVKVEKI</sequence>
<keyword evidence="8" id="KW-1185">Reference proteome</keyword>
<comment type="subunit">
    <text evidence="2 5">Part of the 50S ribosomal subunit.</text>
</comment>
<dbReference type="Pfam" id="PF00327">
    <property type="entry name" value="Ribosomal_L30"/>
    <property type="match status" value="1"/>
</dbReference>
<evidence type="ECO:0000256" key="5">
    <source>
        <dbReference type="HAMAP-Rule" id="MF_01371"/>
    </source>
</evidence>
<name>A0A401XN55_9FLAO</name>
<dbReference type="AlphaFoldDB" id="A0A401XN55"/>
<protein>
    <recommendedName>
        <fullName evidence="5">Large ribosomal subunit protein uL30</fullName>
    </recommendedName>
</protein>
<organism evidence="7 8">
    <name type="scientific">Thermaurantimonas aggregans</name>
    <dbReference type="NCBI Taxonomy" id="2173829"/>
    <lineage>
        <taxon>Bacteria</taxon>
        <taxon>Pseudomonadati</taxon>
        <taxon>Bacteroidota</taxon>
        <taxon>Flavobacteriia</taxon>
        <taxon>Flavobacteriales</taxon>
        <taxon>Schleiferiaceae</taxon>
        <taxon>Thermaurantimonas</taxon>
    </lineage>
</organism>
<dbReference type="OrthoDB" id="9812790at2"/>
<dbReference type="InterPro" id="IPR036919">
    <property type="entry name" value="Ribo_uL30_ferredoxin-like_sf"/>
</dbReference>
<dbReference type="GO" id="GO:0022625">
    <property type="term" value="C:cytosolic large ribosomal subunit"/>
    <property type="evidence" value="ECO:0007669"/>
    <property type="project" value="TreeGrafter"/>
</dbReference>
<proteinExistence type="inferred from homology"/>
<dbReference type="SUPFAM" id="SSF55129">
    <property type="entry name" value="Ribosomal protein L30p/L7e"/>
    <property type="match status" value="1"/>
</dbReference>